<dbReference type="SUPFAM" id="SSF64005">
    <property type="entry name" value="Undecaprenyl diphosphate synthase"/>
    <property type="match status" value="1"/>
</dbReference>
<dbReference type="InterPro" id="IPR038887">
    <property type="entry name" value="Nus1/NgBR"/>
</dbReference>
<proteinExistence type="inferred from homology"/>
<evidence type="ECO:0000256" key="2">
    <source>
        <dbReference type="ARBA" id="ARBA00004586"/>
    </source>
</evidence>
<dbReference type="GO" id="GO:1904423">
    <property type="term" value="C:dehydrodolichyl diphosphate synthase complex"/>
    <property type="evidence" value="ECO:0007669"/>
    <property type="project" value="InterPro"/>
</dbReference>
<dbReference type="InterPro" id="IPR036424">
    <property type="entry name" value="UPP_synth-like_sf"/>
</dbReference>
<comment type="subcellular location">
    <subcellularLocation>
        <location evidence="2">Endoplasmic reticulum membrane</location>
    </subcellularLocation>
</comment>
<comment type="cofactor">
    <cofactor evidence="1">
        <name>Mg(2+)</name>
        <dbReference type="ChEBI" id="CHEBI:18420"/>
    </cofactor>
</comment>
<dbReference type="PANTHER" id="PTHR21528">
    <property type="entry name" value="DEHYDRODOLICHYL DIPHOSPHATE SYNTHASE COMPLEX SUBUNIT NUS1"/>
    <property type="match status" value="1"/>
</dbReference>
<evidence type="ECO:0000256" key="13">
    <source>
        <dbReference type="SAM" id="Phobius"/>
    </source>
</evidence>
<dbReference type="Proteomes" id="UP001177140">
    <property type="component" value="Unassembled WGS sequence"/>
</dbReference>
<evidence type="ECO:0000256" key="9">
    <source>
        <dbReference type="ARBA" id="ARBA00022842"/>
    </source>
</evidence>
<keyword evidence="6" id="KW-0808">Transferase</keyword>
<evidence type="ECO:0000256" key="12">
    <source>
        <dbReference type="ARBA" id="ARBA00047353"/>
    </source>
</evidence>
<evidence type="ECO:0000256" key="8">
    <source>
        <dbReference type="ARBA" id="ARBA00022824"/>
    </source>
</evidence>
<gene>
    <name evidence="14" type="ORF">MKW94_014711</name>
</gene>
<evidence type="ECO:0000256" key="7">
    <source>
        <dbReference type="ARBA" id="ARBA00022692"/>
    </source>
</evidence>
<evidence type="ECO:0000256" key="3">
    <source>
        <dbReference type="ARBA" id="ARBA00004922"/>
    </source>
</evidence>
<dbReference type="GO" id="GO:0005789">
    <property type="term" value="C:endoplasmic reticulum membrane"/>
    <property type="evidence" value="ECO:0007669"/>
    <property type="project" value="UniProtKB-SubCell"/>
</dbReference>
<feature type="non-terminal residue" evidence="14">
    <location>
        <position position="1"/>
    </location>
</feature>
<evidence type="ECO:0000256" key="10">
    <source>
        <dbReference type="ARBA" id="ARBA00022989"/>
    </source>
</evidence>
<dbReference type="EMBL" id="JAJJMA010193929">
    <property type="protein sequence ID" value="MCL7038777.1"/>
    <property type="molecule type" value="Genomic_DNA"/>
</dbReference>
<evidence type="ECO:0000256" key="4">
    <source>
        <dbReference type="ARBA" id="ARBA00005432"/>
    </source>
</evidence>
<evidence type="ECO:0000256" key="11">
    <source>
        <dbReference type="ARBA" id="ARBA00023136"/>
    </source>
</evidence>
<accession>A0AA41VCL5</accession>
<keyword evidence="10 13" id="KW-1133">Transmembrane helix</keyword>
<feature type="transmembrane region" description="Helical" evidence="13">
    <location>
        <begin position="32"/>
        <end position="53"/>
    </location>
</feature>
<evidence type="ECO:0000313" key="15">
    <source>
        <dbReference type="Proteomes" id="UP001177140"/>
    </source>
</evidence>
<dbReference type="AlphaFoldDB" id="A0AA41VCL5"/>
<evidence type="ECO:0000256" key="6">
    <source>
        <dbReference type="ARBA" id="ARBA00022679"/>
    </source>
</evidence>
<dbReference type="EC" id="2.5.1.87" evidence="5"/>
<comment type="caution">
    <text evidence="14">The sequence shown here is derived from an EMBL/GenBank/DDBJ whole genome shotgun (WGS) entry which is preliminary data.</text>
</comment>
<name>A0AA41VCL5_PAPNU</name>
<dbReference type="GO" id="GO:0045547">
    <property type="term" value="F:ditrans,polycis-polyprenyl diphosphate synthase [(2E,6E)-farnesyl diphosphate specific] activity"/>
    <property type="evidence" value="ECO:0007669"/>
    <property type="project" value="UniProtKB-EC"/>
</dbReference>
<evidence type="ECO:0000256" key="1">
    <source>
        <dbReference type="ARBA" id="ARBA00001946"/>
    </source>
</evidence>
<sequence length="253" mass="29080">NKQISRRRGLICVTCTILLRLLWHFLHFFISIWNVILRTTLTLHSYLISTRLLKKYKVLDLRNLRYLAIVIENEEAHDIATVIQLLRWLSQIGIKHICLYDMAGVLKECKRVILLELDARLRELESDENKNRLDQNQLILEFASFSDGKAGIAKASNHLCSKHLKIDSTGRNPTEPAIFTKSDLAEALREVGHGGPEPSLLLTYGAVRCHQGFPAWRMRYTEILHMGPLKSMKYGALLKSIEEFTRVKQNYGA</sequence>
<keyword evidence="11 13" id="KW-0472">Membrane</keyword>
<protein>
    <recommendedName>
        <fullName evidence="5">ditrans,polycis-polyprenyl diphosphate synthase [(2E,6E)-farnesyldiphosphate specific]</fullName>
        <ecNumber evidence="5">2.5.1.87</ecNumber>
    </recommendedName>
</protein>
<keyword evidence="9" id="KW-0460">Magnesium</keyword>
<keyword evidence="15" id="KW-1185">Reference proteome</keyword>
<comment type="pathway">
    <text evidence="3">Protein modification; protein glycosylation.</text>
</comment>
<reference evidence="14" key="1">
    <citation type="submission" date="2022-03" db="EMBL/GenBank/DDBJ databases">
        <title>A functionally conserved STORR gene fusion in Papaver species that diverged 16.8 million years ago.</title>
        <authorList>
            <person name="Catania T."/>
        </authorList>
    </citation>
    <scope>NUCLEOTIDE SEQUENCE</scope>
    <source>
        <strain evidence="14">S-191538</strain>
    </source>
</reference>
<organism evidence="14 15">
    <name type="scientific">Papaver nudicaule</name>
    <name type="common">Iceland poppy</name>
    <dbReference type="NCBI Taxonomy" id="74823"/>
    <lineage>
        <taxon>Eukaryota</taxon>
        <taxon>Viridiplantae</taxon>
        <taxon>Streptophyta</taxon>
        <taxon>Embryophyta</taxon>
        <taxon>Tracheophyta</taxon>
        <taxon>Spermatophyta</taxon>
        <taxon>Magnoliopsida</taxon>
        <taxon>Ranunculales</taxon>
        <taxon>Papaveraceae</taxon>
        <taxon>Papaveroideae</taxon>
        <taxon>Papaver</taxon>
    </lineage>
</organism>
<comment type="similarity">
    <text evidence="4">Belongs to the UPP synthase family.</text>
</comment>
<comment type="catalytic activity">
    <reaction evidence="12">
        <text>n isopentenyl diphosphate + (2E,6E)-farnesyl diphosphate = a di-trans,poly-cis-polyprenyl diphosphate + n diphosphate</text>
        <dbReference type="Rhea" id="RHEA:53008"/>
        <dbReference type="Rhea" id="RHEA-COMP:19494"/>
        <dbReference type="ChEBI" id="CHEBI:33019"/>
        <dbReference type="ChEBI" id="CHEBI:128769"/>
        <dbReference type="ChEBI" id="CHEBI:136960"/>
        <dbReference type="ChEBI" id="CHEBI:175763"/>
        <dbReference type="EC" id="2.5.1.87"/>
    </reaction>
</comment>
<dbReference type="Gene3D" id="3.40.1180.10">
    <property type="entry name" value="Decaprenyl diphosphate synthase-like"/>
    <property type="match status" value="1"/>
</dbReference>
<evidence type="ECO:0000313" key="14">
    <source>
        <dbReference type="EMBL" id="MCL7038777.1"/>
    </source>
</evidence>
<keyword evidence="7 13" id="KW-0812">Transmembrane</keyword>
<dbReference type="PANTHER" id="PTHR21528:SF0">
    <property type="entry name" value="DEHYDRODOLICHYL DIPHOSPHATE SYNTHASE COMPLEX SUBUNIT NUS1"/>
    <property type="match status" value="1"/>
</dbReference>
<evidence type="ECO:0000256" key="5">
    <source>
        <dbReference type="ARBA" id="ARBA00012596"/>
    </source>
</evidence>
<keyword evidence="8" id="KW-0256">Endoplasmic reticulum</keyword>